<evidence type="ECO:0000313" key="4">
    <source>
        <dbReference type="Proteomes" id="UP000182858"/>
    </source>
</evidence>
<dbReference type="EMBL" id="LT629689">
    <property type="protein sequence ID" value="SDE72779.1"/>
    <property type="molecule type" value="Genomic_DNA"/>
</dbReference>
<sequence length="100" mass="11111">MSYALKVKLMIVLAVVLVLPFLVFEIYAVFKLGFVEPYSYALSVPIVVFSFVILQFAIGFGVVRGWSVCGMRGNCIYLMVWVLAVIVLLALPEIFTVGEV</sequence>
<dbReference type="Proteomes" id="UP000182858">
    <property type="component" value="Chromosome I"/>
</dbReference>
<evidence type="ECO:0000313" key="5">
    <source>
        <dbReference type="Proteomes" id="UP000317951"/>
    </source>
</evidence>
<evidence type="ECO:0000256" key="1">
    <source>
        <dbReference type="SAM" id="Phobius"/>
    </source>
</evidence>
<protein>
    <submittedName>
        <fullName evidence="3">Uncharacterized protein</fullName>
    </submittedName>
</protein>
<evidence type="ECO:0000313" key="2">
    <source>
        <dbReference type="EMBL" id="SDE72779.1"/>
    </source>
</evidence>
<dbReference type="EMBL" id="VFET01000047">
    <property type="protein sequence ID" value="TWR98165.1"/>
    <property type="molecule type" value="Genomic_DNA"/>
</dbReference>
<dbReference type="OrthoDB" id="9911828at2"/>
<keyword evidence="1" id="KW-0472">Membrane</keyword>
<feature type="transmembrane region" description="Helical" evidence="1">
    <location>
        <begin position="42"/>
        <end position="63"/>
    </location>
</feature>
<accession>A0A5C5Q1D0</accession>
<proteinExistence type="predicted"/>
<evidence type="ECO:0000313" key="3">
    <source>
        <dbReference type="EMBL" id="TWR98165.1"/>
    </source>
</evidence>
<feature type="transmembrane region" description="Helical" evidence="1">
    <location>
        <begin position="75"/>
        <end position="95"/>
    </location>
</feature>
<dbReference type="AlphaFoldDB" id="A0A5C5Q1D0"/>
<reference evidence="3 5" key="2">
    <citation type="submission" date="2019-06" db="EMBL/GenBank/DDBJ databases">
        <title>Pseudomonas bimorpha sp. nov. isolated from bovine raw milk and skim milk concentrate.</title>
        <authorList>
            <person name="Hofmann K."/>
            <person name="Huptas C."/>
            <person name="Doll E."/>
            <person name="Scherer S."/>
            <person name="Wenning M."/>
        </authorList>
    </citation>
    <scope>NUCLEOTIDE SEQUENCE [LARGE SCALE GENOMIC DNA]</scope>
    <source>
        <strain evidence="3 5">DSM 17835</strain>
    </source>
</reference>
<keyword evidence="1" id="KW-0812">Transmembrane</keyword>
<dbReference type="GeneID" id="78552276"/>
<dbReference type="Proteomes" id="UP000317951">
    <property type="component" value="Unassembled WGS sequence"/>
</dbReference>
<keyword evidence="4" id="KW-1185">Reference proteome</keyword>
<gene>
    <name evidence="3" type="ORF">FIV36_29945</name>
    <name evidence="2" type="ORF">SAMN05216591_0755</name>
</gene>
<feature type="transmembrane region" description="Helical" evidence="1">
    <location>
        <begin position="7"/>
        <end position="30"/>
    </location>
</feature>
<organism evidence="3 5">
    <name type="scientific">Pseudomonas extremaustralis</name>
    <dbReference type="NCBI Taxonomy" id="359110"/>
    <lineage>
        <taxon>Bacteria</taxon>
        <taxon>Pseudomonadati</taxon>
        <taxon>Pseudomonadota</taxon>
        <taxon>Gammaproteobacteria</taxon>
        <taxon>Pseudomonadales</taxon>
        <taxon>Pseudomonadaceae</taxon>
        <taxon>Pseudomonas</taxon>
    </lineage>
</organism>
<dbReference type="RefSeq" id="WP_042947047.1">
    <property type="nucleotide sequence ID" value="NZ_LT629689.1"/>
</dbReference>
<name>A0A5C5Q1D0_9PSED</name>
<keyword evidence="1" id="KW-1133">Transmembrane helix</keyword>
<reference evidence="2 4" key="1">
    <citation type="submission" date="2016-10" db="EMBL/GenBank/DDBJ databases">
        <authorList>
            <person name="Varghese N."/>
            <person name="Submissions S."/>
        </authorList>
    </citation>
    <scope>NUCLEOTIDE SEQUENCE [LARGE SCALE GENOMIC DNA]</scope>
    <source>
        <strain evidence="2 4">DSM 17835</strain>
    </source>
</reference>